<name>A0ABQ3FX02_9BURK</name>
<evidence type="ECO:0000313" key="2">
    <source>
        <dbReference type="Proteomes" id="UP000626210"/>
    </source>
</evidence>
<organism evidence="1 2">
    <name type="scientific">Pseudorhodoferax aquiterrae</name>
    <dbReference type="NCBI Taxonomy" id="747304"/>
    <lineage>
        <taxon>Bacteria</taxon>
        <taxon>Pseudomonadati</taxon>
        <taxon>Pseudomonadota</taxon>
        <taxon>Betaproteobacteria</taxon>
        <taxon>Burkholderiales</taxon>
        <taxon>Comamonadaceae</taxon>
    </lineage>
</organism>
<evidence type="ECO:0000313" key="1">
    <source>
        <dbReference type="EMBL" id="GHC73729.1"/>
    </source>
</evidence>
<sequence>MPMNAEGVRECDPVVELLQLSRDTAQPGRPRASGWSKVLAFIQCAPIARHRYTDQGGPGL</sequence>
<proteinExistence type="predicted"/>
<accession>A0ABQ3FX02</accession>
<protein>
    <submittedName>
        <fullName evidence="1">Uncharacterized protein</fullName>
    </submittedName>
</protein>
<keyword evidence="2" id="KW-1185">Reference proteome</keyword>
<comment type="caution">
    <text evidence="1">The sequence shown here is derived from an EMBL/GenBank/DDBJ whole genome shotgun (WGS) entry which is preliminary data.</text>
</comment>
<reference evidence="2" key="1">
    <citation type="journal article" date="2019" name="Int. J. Syst. Evol. Microbiol.">
        <title>The Global Catalogue of Microorganisms (GCM) 10K type strain sequencing project: providing services to taxonomists for standard genome sequencing and annotation.</title>
        <authorList>
            <consortium name="The Broad Institute Genomics Platform"/>
            <consortium name="The Broad Institute Genome Sequencing Center for Infectious Disease"/>
            <person name="Wu L."/>
            <person name="Ma J."/>
        </authorList>
    </citation>
    <scope>NUCLEOTIDE SEQUENCE [LARGE SCALE GENOMIC DNA]</scope>
    <source>
        <strain evidence="2">KCTC 23314</strain>
    </source>
</reference>
<gene>
    <name evidence="1" type="ORF">GCM10007320_10620</name>
</gene>
<dbReference type="EMBL" id="BMYK01000002">
    <property type="protein sequence ID" value="GHC73729.1"/>
    <property type="molecule type" value="Genomic_DNA"/>
</dbReference>
<dbReference type="Proteomes" id="UP000626210">
    <property type="component" value="Unassembled WGS sequence"/>
</dbReference>